<evidence type="ECO:0000313" key="2">
    <source>
        <dbReference type="EMBL" id="GAA2739342.1"/>
    </source>
</evidence>
<feature type="region of interest" description="Disordered" evidence="1">
    <location>
        <begin position="14"/>
        <end position="52"/>
    </location>
</feature>
<evidence type="ECO:0000256" key="1">
    <source>
        <dbReference type="SAM" id="MobiDB-lite"/>
    </source>
</evidence>
<dbReference type="EMBL" id="BAAARN010000005">
    <property type="protein sequence ID" value="GAA2739342.1"/>
    <property type="molecule type" value="Genomic_DNA"/>
</dbReference>
<protein>
    <submittedName>
        <fullName evidence="2">Uncharacterized protein</fullName>
    </submittedName>
</protein>
<proteinExistence type="predicted"/>
<accession>A0ABN3UVW5</accession>
<keyword evidence="3" id="KW-1185">Reference proteome</keyword>
<gene>
    <name evidence="2" type="ORF">GCM10009867_35000</name>
</gene>
<reference evidence="2 3" key="1">
    <citation type="journal article" date="2019" name="Int. J. Syst. Evol. Microbiol.">
        <title>The Global Catalogue of Microorganisms (GCM) 10K type strain sequencing project: providing services to taxonomists for standard genome sequencing and annotation.</title>
        <authorList>
            <consortium name="The Broad Institute Genomics Platform"/>
            <consortium name="The Broad Institute Genome Sequencing Center for Infectious Disease"/>
            <person name="Wu L."/>
            <person name="Ma J."/>
        </authorList>
    </citation>
    <scope>NUCLEOTIDE SEQUENCE [LARGE SCALE GENOMIC DNA]</scope>
    <source>
        <strain evidence="2 3">JCM 16378</strain>
    </source>
</reference>
<organism evidence="2 3">
    <name type="scientific">Pedococcus aerophilus</name>
    <dbReference type="NCBI Taxonomy" id="436356"/>
    <lineage>
        <taxon>Bacteria</taxon>
        <taxon>Bacillati</taxon>
        <taxon>Actinomycetota</taxon>
        <taxon>Actinomycetes</taxon>
        <taxon>Micrococcales</taxon>
        <taxon>Intrasporangiaceae</taxon>
        <taxon>Pedococcus</taxon>
    </lineage>
</organism>
<dbReference type="Proteomes" id="UP001501326">
    <property type="component" value="Unassembled WGS sequence"/>
</dbReference>
<comment type="caution">
    <text evidence="2">The sequence shown here is derived from an EMBL/GenBank/DDBJ whole genome shotgun (WGS) entry which is preliminary data.</text>
</comment>
<sequence>MACSRKETQVTIVATGERHTMSEPSTHIPGDVADGEVEETSAATEAESTEKVELDIDEEKVEAWDKVKADYQVDPDAEDTPARTDEDGMDEGNAPG</sequence>
<name>A0ABN3UVW5_9MICO</name>
<feature type="region of interest" description="Disordered" evidence="1">
    <location>
        <begin position="68"/>
        <end position="96"/>
    </location>
</feature>
<evidence type="ECO:0000313" key="3">
    <source>
        <dbReference type="Proteomes" id="UP001501326"/>
    </source>
</evidence>